<keyword evidence="5" id="KW-0479">Metal-binding</keyword>
<feature type="compositionally biased region" description="Pro residues" evidence="23">
    <location>
        <begin position="1043"/>
        <end position="1065"/>
    </location>
</feature>
<keyword evidence="6" id="KW-0677">Repeat</keyword>
<evidence type="ECO:0000256" key="14">
    <source>
        <dbReference type="ARBA" id="ARBA00023015"/>
    </source>
</evidence>
<evidence type="ECO:0000256" key="10">
    <source>
        <dbReference type="ARBA" id="ARBA00022964"/>
    </source>
</evidence>
<dbReference type="InterPro" id="IPR013083">
    <property type="entry name" value="Znf_RING/FYVE/PHD"/>
</dbReference>
<dbReference type="SMART" id="SM00333">
    <property type="entry name" value="TUDOR"/>
    <property type="match status" value="2"/>
</dbReference>
<dbReference type="EMBL" id="JAFJMO010000004">
    <property type="protein sequence ID" value="KAJ8278964.1"/>
    <property type="molecule type" value="Genomic_DNA"/>
</dbReference>
<evidence type="ECO:0000256" key="5">
    <source>
        <dbReference type="ARBA" id="ARBA00022723"/>
    </source>
</evidence>
<dbReference type="GO" id="GO:0008270">
    <property type="term" value="F:zinc ion binding"/>
    <property type="evidence" value="ECO:0007669"/>
    <property type="project" value="UniProtKB-KW"/>
</dbReference>
<dbReference type="Proteomes" id="UP001152803">
    <property type="component" value="Unassembled WGS sequence"/>
</dbReference>
<keyword evidence="15" id="KW-0804">Transcription</keyword>
<comment type="caution">
    <text evidence="27">The sequence shown here is derived from an EMBL/GenBank/DDBJ whole genome shotgun (WGS) entry which is preliminary data.</text>
</comment>
<evidence type="ECO:0000256" key="23">
    <source>
        <dbReference type="SAM" id="MobiDB-lite"/>
    </source>
</evidence>
<dbReference type="FunFam" id="3.30.40.10:FF:000029">
    <property type="entry name" value="lysine-specific demethylase 4C isoform X1"/>
    <property type="match status" value="1"/>
</dbReference>
<evidence type="ECO:0000256" key="8">
    <source>
        <dbReference type="ARBA" id="ARBA00022833"/>
    </source>
</evidence>
<dbReference type="OrthoDB" id="9547406at2759"/>
<dbReference type="SUPFAM" id="SSF57903">
    <property type="entry name" value="FYVE/PHD zinc finger"/>
    <property type="match status" value="1"/>
</dbReference>
<evidence type="ECO:0000256" key="7">
    <source>
        <dbReference type="ARBA" id="ARBA00022771"/>
    </source>
</evidence>
<dbReference type="SUPFAM" id="SSF63748">
    <property type="entry name" value="Tudor/PWWP/MBT"/>
    <property type="match status" value="2"/>
</dbReference>
<evidence type="ECO:0000256" key="15">
    <source>
        <dbReference type="ARBA" id="ARBA00023163"/>
    </source>
</evidence>
<keyword evidence="7" id="KW-0863">Zinc-finger</keyword>
<feature type="domain" description="JmjC" evidence="25">
    <location>
        <begin position="170"/>
        <end position="336"/>
    </location>
</feature>
<dbReference type="GO" id="GO:0010468">
    <property type="term" value="P:regulation of gene expression"/>
    <property type="evidence" value="ECO:0007669"/>
    <property type="project" value="TreeGrafter"/>
</dbReference>
<evidence type="ECO:0000259" key="24">
    <source>
        <dbReference type="PROSITE" id="PS51183"/>
    </source>
</evidence>
<dbReference type="FunFam" id="3.10.330.70:FF:000001">
    <property type="entry name" value="Putative lysine-specific demethylase 4a"/>
    <property type="match status" value="1"/>
</dbReference>
<dbReference type="EC" id="1.14.11.66" evidence="4"/>
<feature type="compositionally biased region" description="Pro residues" evidence="23">
    <location>
        <begin position="1092"/>
        <end position="1107"/>
    </location>
</feature>
<evidence type="ECO:0000256" key="18">
    <source>
        <dbReference type="ARBA" id="ARBA00054423"/>
    </source>
</evidence>
<evidence type="ECO:0000256" key="21">
    <source>
        <dbReference type="ARBA" id="ARBA00080011"/>
    </source>
</evidence>
<feature type="domain" description="PHD-type" evidence="26">
    <location>
        <begin position="772"/>
        <end position="885"/>
    </location>
</feature>
<evidence type="ECO:0000256" key="22">
    <source>
        <dbReference type="ARBA" id="ARBA00082446"/>
    </source>
</evidence>
<dbReference type="InterPro" id="IPR003349">
    <property type="entry name" value="JmjN"/>
</dbReference>
<dbReference type="InterPro" id="IPR003347">
    <property type="entry name" value="JmjC_dom"/>
</dbReference>
<dbReference type="SMART" id="SM00558">
    <property type="entry name" value="JmjC"/>
    <property type="match status" value="1"/>
</dbReference>
<evidence type="ECO:0000256" key="11">
    <source>
        <dbReference type="ARBA" id="ARBA00022990"/>
    </source>
</evidence>
<keyword evidence="9" id="KW-0156">Chromatin regulator</keyword>
<comment type="subcellular location">
    <subcellularLocation>
        <location evidence="2">Nucleus</location>
    </subcellularLocation>
</comment>
<evidence type="ECO:0000313" key="27">
    <source>
        <dbReference type="EMBL" id="KAJ8278964.1"/>
    </source>
</evidence>
<feature type="domain" description="JmjN" evidence="24">
    <location>
        <begin position="42"/>
        <end position="84"/>
    </location>
</feature>
<dbReference type="CDD" id="cd22249">
    <property type="entry name" value="UDM1_RNF168_RNF169-like"/>
    <property type="match status" value="1"/>
</dbReference>
<comment type="similarity">
    <text evidence="3">Belongs to the JHDM3 histone demethylase family.</text>
</comment>
<keyword evidence="10" id="KW-0223">Dioxygenase</keyword>
<dbReference type="Pfam" id="PF18104">
    <property type="entry name" value="Tudor_2"/>
    <property type="match status" value="1"/>
</dbReference>
<sequence>MSMVGDDCNTKIFDKEANSGAGATPAAMSVESPMAQNPGCKIMTFRPTMEEFQDFAKYITYIETQGAHRAGLAKVIPPKEWKPRRSYDTIEEMVIPAPIMQVVTGQSGLFTQYNIQKKPITVGEYRKLANSKKYCTPPHKDFDDLERKYWKNLTFVSPIYGADISGSLYDPDIGEWNIGRLNTLLDMVEQECGIVIEGVNTPYLYFGMWKTTFAWHTEDMDLYSINYLHFGEPKSWYAIPPEHGKRLERLAQGFFPGSSQGCDAFLRHKMTLISPSILKKYSIPFDRITQEEGEFMITFPYGYHAGFNHGFNCAESTNFATLRWIDYGKMATQCSCRKDMVKISMDVFVRCLQPDRYDLWKQGKDTTMLDHQRPTVLSSPQLELWRETRVTYRDRLLQRAMQKKQQLRRLKLEEVKVLVEEGVELDLAEYQQQVEQKEAQRRQERAERMAQEALRALEDMENQEREVQGEEGKAGRIRRGCAGEQTADGEKKKKKKKKKKRLAASLLEEALQDGADLLPTLFIQHKPKKGASPKGHLSFQEAFERFATNSALPARPKPEVSVADQESSDTELQAEGATEKRGIQANSPYSPLKKRVEVKKSRRHPISRPPMRSPLSIVKQEASSDEAEGDMEDEVKQTAECHLWQNRSPNFLAERRFNAAVAPMEPYCAICTLFSPYTQPQRDPSLPADAPLSPVSRCGSRTRPLVPEMCFSSGAENTEPPPSNSHIGDDGTSVLLACPSCSLQVHASCYGVRPDRLNEKWTCSRCTAGAWTVDCCLCNLRGGALKMTTDGRWVHVICAIAVPEARFINAIEREPVDVSAIPENRKSLKCVYCHKNTKEIRGACIQCSFENCSTSFHVTCAHIAGVLMKPADWPYVVSVTCLKHKTTNLRVSRPGSRELSIGQRVIGRNRDGWHYRCTLIGMATQTFYEVNFDDGSYCDNLYPENVMSQDCLRLGPPEAGEVILVYSQEGKVVNASFVREHVHKHFQVEFEDKSQMTLKRTEIHTLEQELPKRVKSRLSLTSAGLQDGAPSGDEPQAPKRPRLPTPPPPPLDPPSAPAGPLPPQGPASASTPRSAPHSVHAGGLHEPSLTPTTPPMEPCHPPAPGNGPFPIRGHSGPLHPSLALYHDADGPPGAPRDPAEAYTPSTSYVSFMESLLQAHYPQEGGAGPAY</sequence>
<dbReference type="InterPro" id="IPR002999">
    <property type="entry name" value="Tudor"/>
</dbReference>
<comment type="cofactor">
    <cofactor evidence="1">
        <name>Fe(2+)</name>
        <dbReference type="ChEBI" id="CHEBI:29033"/>
    </cofactor>
</comment>
<dbReference type="PROSITE" id="PS51184">
    <property type="entry name" value="JMJC"/>
    <property type="match status" value="1"/>
</dbReference>
<proteinExistence type="inferred from homology"/>
<keyword evidence="13" id="KW-0408">Iron</keyword>
<accession>A0A9Q1DRD1</accession>
<feature type="compositionally biased region" description="Basic and acidic residues" evidence="23">
    <location>
        <begin position="456"/>
        <end position="474"/>
    </location>
</feature>
<feature type="region of interest" description="Disordered" evidence="23">
    <location>
        <begin position="549"/>
        <end position="633"/>
    </location>
</feature>
<keyword evidence="11" id="KW-0007">Acetylation</keyword>
<evidence type="ECO:0000256" key="4">
    <source>
        <dbReference type="ARBA" id="ARBA00012900"/>
    </source>
</evidence>
<feature type="compositionally biased region" description="Acidic residues" evidence="23">
    <location>
        <begin position="623"/>
        <end position="633"/>
    </location>
</feature>
<dbReference type="Gene3D" id="2.60.120.650">
    <property type="entry name" value="Cupin"/>
    <property type="match status" value="1"/>
</dbReference>
<evidence type="ECO:0000256" key="9">
    <source>
        <dbReference type="ARBA" id="ARBA00022853"/>
    </source>
</evidence>
<evidence type="ECO:0000256" key="3">
    <source>
        <dbReference type="ARBA" id="ARBA00009711"/>
    </source>
</evidence>
<dbReference type="InterPro" id="IPR001965">
    <property type="entry name" value="Znf_PHD"/>
</dbReference>
<dbReference type="Pfam" id="PF02373">
    <property type="entry name" value="JmjC"/>
    <property type="match status" value="1"/>
</dbReference>
<evidence type="ECO:0000256" key="13">
    <source>
        <dbReference type="ARBA" id="ARBA00023004"/>
    </source>
</evidence>
<dbReference type="Gene3D" id="2.30.30.140">
    <property type="match status" value="1"/>
</dbReference>
<dbReference type="InterPro" id="IPR019787">
    <property type="entry name" value="Znf_PHD-finger"/>
</dbReference>
<dbReference type="Pfam" id="PF13831">
    <property type="entry name" value="PHD_2"/>
    <property type="match status" value="1"/>
</dbReference>
<evidence type="ECO:0000313" key="28">
    <source>
        <dbReference type="Proteomes" id="UP001152803"/>
    </source>
</evidence>
<dbReference type="InterPro" id="IPR040477">
    <property type="entry name" value="KDM4-like_Tudor"/>
</dbReference>
<evidence type="ECO:0000256" key="1">
    <source>
        <dbReference type="ARBA" id="ARBA00001954"/>
    </source>
</evidence>
<dbReference type="PROSITE" id="PS51805">
    <property type="entry name" value="EPHD"/>
    <property type="match status" value="1"/>
</dbReference>
<dbReference type="InterPro" id="IPR011011">
    <property type="entry name" value="Znf_FYVE_PHD"/>
</dbReference>
<keyword evidence="14" id="KW-0805">Transcription regulation</keyword>
<organism evidence="27 28">
    <name type="scientific">Conger conger</name>
    <name type="common">Conger eel</name>
    <name type="synonym">Muraena conger</name>
    <dbReference type="NCBI Taxonomy" id="82655"/>
    <lineage>
        <taxon>Eukaryota</taxon>
        <taxon>Metazoa</taxon>
        <taxon>Chordata</taxon>
        <taxon>Craniata</taxon>
        <taxon>Vertebrata</taxon>
        <taxon>Euteleostomi</taxon>
        <taxon>Actinopterygii</taxon>
        <taxon>Neopterygii</taxon>
        <taxon>Teleostei</taxon>
        <taxon>Anguilliformes</taxon>
        <taxon>Congridae</taxon>
        <taxon>Conger</taxon>
    </lineage>
</organism>
<feature type="region of interest" description="Disordered" evidence="23">
    <location>
        <begin position="456"/>
        <end position="497"/>
    </location>
</feature>
<comment type="catalytic activity">
    <reaction evidence="17">
        <text>N(6),N(6),N(6)-trimethyl-L-lysyl(9)-[histone H3] + 2 2-oxoglutarate + 2 O2 = N(6)-methyl-L-lysyl(9)-[histone H3] + 2 formaldehyde + 2 succinate + 2 CO2</text>
        <dbReference type="Rhea" id="RHEA:60200"/>
        <dbReference type="Rhea" id="RHEA-COMP:15538"/>
        <dbReference type="Rhea" id="RHEA-COMP:15542"/>
        <dbReference type="ChEBI" id="CHEBI:15379"/>
        <dbReference type="ChEBI" id="CHEBI:16526"/>
        <dbReference type="ChEBI" id="CHEBI:16810"/>
        <dbReference type="ChEBI" id="CHEBI:16842"/>
        <dbReference type="ChEBI" id="CHEBI:30031"/>
        <dbReference type="ChEBI" id="CHEBI:61929"/>
        <dbReference type="ChEBI" id="CHEBI:61961"/>
        <dbReference type="EC" id="1.14.11.66"/>
    </reaction>
</comment>
<evidence type="ECO:0000256" key="6">
    <source>
        <dbReference type="ARBA" id="ARBA00022737"/>
    </source>
</evidence>
<evidence type="ECO:0000256" key="17">
    <source>
        <dbReference type="ARBA" id="ARBA00049349"/>
    </source>
</evidence>
<dbReference type="GO" id="GO:0000785">
    <property type="term" value="C:chromatin"/>
    <property type="evidence" value="ECO:0007669"/>
    <property type="project" value="TreeGrafter"/>
</dbReference>
<dbReference type="Pfam" id="PF02375">
    <property type="entry name" value="JmjN"/>
    <property type="match status" value="1"/>
</dbReference>
<evidence type="ECO:0000259" key="26">
    <source>
        <dbReference type="PROSITE" id="PS51805"/>
    </source>
</evidence>
<evidence type="ECO:0000256" key="20">
    <source>
        <dbReference type="ARBA" id="ARBA00076122"/>
    </source>
</evidence>
<dbReference type="PROSITE" id="PS51183">
    <property type="entry name" value="JMJN"/>
    <property type="match status" value="1"/>
</dbReference>
<dbReference type="SMART" id="SM00249">
    <property type="entry name" value="PHD"/>
    <property type="match status" value="2"/>
</dbReference>
<keyword evidence="28" id="KW-1185">Reference proteome</keyword>
<dbReference type="InterPro" id="IPR034732">
    <property type="entry name" value="EPHD"/>
</dbReference>
<reference evidence="27" key="1">
    <citation type="journal article" date="2023" name="Science">
        <title>Genome structures resolve the early diversification of teleost fishes.</title>
        <authorList>
            <person name="Parey E."/>
            <person name="Louis A."/>
            <person name="Montfort J."/>
            <person name="Bouchez O."/>
            <person name="Roques C."/>
            <person name="Iampietro C."/>
            <person name="Lluch J."/>
            <person name="Castinel A."/>
            <person name="Donnadieu C."/>
            <person name="Desvignes T."/>
            <person name="Floi Bucao C."/>
            <person name="Jouanno E."/>
            <person name="Wen M."/>
            <person name="Mejri S."/>
            <person name="Dirks R."/>
            <person name="Jansen H."/>
            <person name="Henkel C."/>
            <person name="Chen W.J."/>
            <person name="Zahm M."/>
            <person name="Cabau C."/>
            <person name="Klopp C."/>
            <person name="Thompson A.W."/>
            <person name="Robinson-Rechavi M."/>
            <person name="Braasch I."/>
            <person name="Lecointre G."/>
            <person name="Bobe J."/>
            <person name="Postlethwait J.H."/>
            <person name="Berthelot C."/>
            <person name="Roest Crollius H."/>
            <person name="Guiguen Y."/>
        </authorList>
    </citation>
    <scope>NUCLEOTIDE SEQUENCE</scope>
    <source>
        <strain evidence="27">Concon-B</strain>
    </source>
</reference>
<dbReference type="SUPFAM" id="SSF51197">
    <property type="entry name" value="Clavaminate synthase-like"/>
    <property type="match status" value="1"/>
</dbReference>
<dbReference type="Gene3D" id="3.30.40.10">
    <property type="entry name" value="Zinc/RING finger domain, C3HC4 (zinc finger)"/>
    <property type="match status" value="2"/>
</dbReference>
<dbReference type="GO" id="GO:0005634">
    <property type="term" value="C:nucleus"/>
    <property type="evidence" value="ECO:0007669"/>
    <property type="project" value="UniProtKB-SubCell"/>
</dbReference>
<dbReference type="PANTHER" id="PTHR10694:SF7">
    <property type="entry name" value="[HISTONE H3]-TRIMETHYL-L-LYSINE(9) DEMETHYLASE"/>
    <property type="match status" value="1"/>
</dbReference>
<dbReference type="Gene3D" id="3.10.330.70">
    <property type="match status" value="1"/>
</dbReference>
<protein>
    <recommendedName>
        <fullName evidence="19">Lysine-specific demethylase 4B</fullName>
        <ecNumber evidence="4">1.14.11.66</ecNumber>
    </recommendedName>
    <alternativeName>
        <fullName evidence="20">JmjC domain-containing histone demethylation protein 3B</fullName>
    </alternativeName>
    <alternativeName>
        <fullName evidence="21">Jumonji domain-containing protein 2B</fullName>
    </alternativeName>
    <alternativeName>
        <fullName evidence="22">[histone H3]-trimethyl-L-lysine(9) demethylase 4B</fullName>
    </alternativeName>
</protein>
<dbReference type="Pfam" id="PF13832">
    <property type="entry name" value="zf-HC5HC2H_2"/>
    <property type="match status" value="1"/>
</dbReference>
<dbReference type="GO" id="GO:0140684">
    <property type="term" value="F:histone H3K9me2/H3K9me3 demethylase activity"/>
    <property type="evidence" value="ECO:0007669"/>
    <property type="project" value="UniProtKB-EC"/>
</dbReference>
<evidence type="ECO:0000259" key="25">
    <source>
        <dbReference type="PROSITE" id="PS51184"/>
    </source>
</evidence>
<dbReference type="SMART" id="SM00545">
    <property type="entry name" value="JmjN"/>
    <property type="match status" value="1"/>
</dbReference>
<name>A0A9Q1DRD1_CONCO</name>
<keyword evidence="12" id="KW-0560">Oxidoreductase</keyword>
<dbReference type="AlphaFoldDB" id="A0A9Q1DRD1"/>
<feature type="region of interest" description="Disordered" evidence="23">
    <location>
        <begin position="1022"/>
        <end position="1145"/>
    </location>
</feature>
<gene>
    <name evidence="27" type="ORF">COCON_G00060300</name>
</gene>
<evidence type="ECO:0000256" key="16">
    <source>
        <dbReference type="ARBA" id="ARBA00023242"/>
    </source>
</evidence>
<dbReference type="PANTHER" id="PTHR10694">
    <property type="entry name" value="LYSINE-SPECIFIC DEMETHYLASE"/>
    <property type="match status" value="1"/>
</dbReference>
<dbReference type="FunFam" id="2.60.120.650:FF:000003">
    <property type="entry name" value="Lysine-specific demethylase 4D"/>
    <property type="match status" value="1"/>
</dbReference>
<evidence type="ECO:0000256" key="19">
    <source>
        <dbReference type="ARBA" id="ARBA00069270"/>
    </source>
</evidence>
<comment type="function">
    <text evidence="18">Histone demethylase that specifically demethylates 'Lys-9' of histone H3, thereby playing a role in histone code. Does not demethylate histone H3 'Lys-4', H3 'Lys-27', H3 'Lys-36' nor H4 'Lys-20'. Only able to demethylate trimethylated H3 'Lys-9', with a weaker activity than KDM4A, KDM4C and KDM4D. Demethylation of Lys residue generates formaldehyde and succinate. Plays a critical role in the development of the central nervous system (CNS).</text>
</comment>
<keyword evidence="16" id="KW-0539">Nucleus</keyword>
<keyword evidence="8" id="KW-0862">Zinc</keyword>
<evidence type="ECO:0000256" key="12">
    <source>
        <dbReference type="ARBA" id="ARBA00023002"/>
    </source>
</evidence>
<evidence type="ECO:0000256" key="2">
    <source>
        <dbReference type="ARBA" id="ARBA00004123"/>
    </source>
</evidence>